<dbReference type="EMBL" id="VMGI01000047">
    <property type="protein sequence ID" value="TSC92703.1"/>
    <property type="molecule type" value="Genomic_DNA"/>
</dbReference>
<gene>
    <name evidence="1" type="ORF">CEN91_375</name>
</gene>
<comment type="caution">
    <text evidence="1">The sequence shown here is derived from an EMBL/GenBank/DDBJ whole genome shotgun (WGS) entry which is preliminary data.</text>
</comment>
<sequence>MPMGRTSLPTILMKVMIFVLLSMSLVLQGCMLLAVGAGAAAGAGTMVYIEGEFQTTYAASLDRTWNAALEALKGLDFRIIGTQKDETEGD</sequence>
<proteinExistence type="predicted"/>
<feature type="non-terminal residue" evidence="1">
    <location>
        <position position="90"/>
    </location>
</feature>
<evidence type="ECO:0000313" key="2">
    <source>
        <dbReference type="Proteomes" id="UP000315589"/>
    </source>
</evidence>
<protein>
    <submittedName>
        <fullName evidence="1">Uncharacterized protein</fullName>
    </submittedName>
</protein>
<organism evidence="1 2">
    <name type="scientific">Candidatus Berkelbacteria bacterium Licking1014_85</name>
    <dbReference type="NCBI Taxonomy" id="2017148"/>
    <lineage>
        <taxon>Bacteria</taxon>
        <taxon>Candidatus Berkelbacteria</taxon>
    </lineage>
</organism>
<dbReference type="Pfam" id="PF12092">
    <property type="entry name" value="DUF3568"/>
    <property type="match status" value="1"/>
</dbReference>
<dbReference type="Proteomes" id="UP000315589">
    <property type="component" value="Unassembled WGS sequence"/>
</dbReference>
<reference evidence="1 2" key="1">
    <citation type="submission" date="2017-07" db="EMBL/GenBank/DDBJ databases">
        <title>Mechanisms for carbon and nitrogen cycling indicate functional differentiation within the Candidate Phyla Radiation.</title>
        <authorList>
            <person name="Danczak R.E."/>
            <person name="Johnston M.D."/>
            <person name="Kenah C."/>
            <person name="Slattery M."/>
            <person name="Wrighton K.C."/>
            <person name="Wilkins M.J."/>
        </authorList>
    </citation>
    <scope>NUCLEOTIDE SEQUENCE [LARGE SCALE GENOMIC DNA]</scope>
    <source>
        <strain evidence="1">Licking1014_85</strain>
    </source>
</reference>
<dbReference type="AlphaFoldDB" id="A0A554LIK2"/>
<dbReference type="InterPro" id="IPR021952">
    <property type="entry name" value="Flpp3-like"/>
</dbReference>
<accession>A0A554LIK2</accession>
<evidence type="ECO:0000313" key="1">
    <source>
        <dbReference type="EMBL" id="TSC92703.1"/>
    </source>
</evidence>
<dbReference type="PROSITE" id="PS51257">
    <property type="entry name" value="PROKAR_LIPOPROTEIN"/>
    <property type="match status" value="1"/>
</dbReference>
<name>A0A554LIK2_9BACT</name>